<dbReference type="InterPro" id="IPR024264">
    <property type="entry name" value="DUF3786"/>
</dbReference>
<feature type="domain" description="DUF3786" evidence="1">
    <location>
        <begin position="36"/>
        <end position="198"/>
    </location>
</feature>
<protein>
    <submittedName>
        <fullName evidence="2">DUF3786 domain-containing protein</fullName>
    </submittedName>
</protein>
<name>A0ABR6WQ70_9FIRM</name>
<sequence length="218" mass="25263">MDKLNCYEVGLDEWKKEFVKDGLKFIDAHQRYEIIEDRFIPVMFFNRTYRVDLLTGNLLEEDGEKCQLQAMTQMMIFSHLKYIHRDAAASGITKGISEIDGLKYFSSKSMFSVFPAKEALEKAFDENPDVIDIILERFNGVREEMGDISFSICAFKDVKYTYIYWKGDDEFASTLKTLYEVNILDFLHMEAALLVGGIGTELICQAIGAEYKKWSWEI</sequence>
<dbReference type="Pfam" id="PF12654">
    <property type="entry name" value="DUF3786"/>
    <property type="match status" value="1"/>
</dbReference>
<organism evidence="2 3">
    <name type="scientific">Acetobacterium tundrae</name>
    <dbReference type="NCBI Taxonomy" id="132932"/>
    <lineage>
        <taxon>Bacteria</taxon>
        <taxon>Bacillati</taxon>
        <taxon>Bacillota</taxon>
        <taxon>Clostridia</taxon>
        <taxon>Eubacteriales</taxon>
        <taxon>Eubacteriaceae</taxon>
        <taxon>Acetobacterium</taxon>
    </lineage>
</organism>
<accession>A0ABR6WQ70</accession>
<proteinExistence type="predicted"/>
<dbReference type="Proteomes" id="UP000653358">
    <property type="component" value="Unassembled WGS sequence"/>
</dbReference>
<evidence type="ECO:0000313" key="3">
    <source>
        <dbReference type="Proteomes" id="UP000653358"/>
    </source>
</evidence>
<comment type="caution">
    <text evidence="2">The sequence shown here is derived from an EMBL/GenBank/DDBJ whole genome shotgun (WGS) entry which is preliminary data.</text>
</comment>
<evidence type="ECO:0000259" key="1">
    <source>
        <dbReference type="Pfam" id="PF12654"/>
    </source>
</evidence>
<reference evidence="2 3" key="1">
    <citation type="journal article" date="2020" name="mSystems">
        <title>Defining Genomic and Predicted Metabolic Features of the Acetobacterium Genus.</title>
        <authorList>
            <person name="Ross D.E."/>
            <person name="Marshall C.W."/>
            <person name="Gulliver D."/>
            <person name="May H.D."/>
            <person name="Norman R.S."/>
        </authorList>
    </citation>
    <scope>NUCLEOTIDE SEQUENCE [LARGE SCALE GENOMIC DNA]</scope>
    <source>
        <strain evidence="2 3">DSM 9173</strain>
    </source>
</reference>
<keyword evidence="3" id="KW-1185">Reference proteome</keyword>
<gene>
    <name evidence="2" type="ORF">GH807_16470</name>
</gene>
<dbReference type="RefSeq" id="WP_148605923.1">
    <property type="nucleotide sequence ID" value="NZ_RXYB01000027.1"/>
</dbReference>
<evidence type="ECO:0000313" key="2">
    <source>
        <dbReference type="EMBL" id="MBC3798614.1"/>
    </source>
</evidence>
<dbReference type="EMBL" id="WJBB01000040">
    <property type="protein sequence ID" value="MBC3798614.1"/>
    <property type="molecule type" value="Genomic_DNA"/>
</dbReference>